<gene>
    <name evidence="1" type="ORF">CEXT_152631</name>
</gene>
<protein>
    <submittedName>
        <fullName evidence="1">Uncharacterized protein</fullName>
    </submittedName>
</protein>
<keyword evidence="2" id="KW-1185">Reference proteome</keyword>
<comment type="caution">
    <text evidence="1">The sequence shown here is derived from an EMBL/GenBank/DDBJ whole genome shotgun (WGS) entry which is preliminary data.</text>
</comment>
<dbReference type="Proteomes" id="UP001054945">
    <property type="component" value="Unassembled WGS sequence"/>
</dbReference>
<dbReference type="AlphaFoldDB" id="A0AAV4PFG1"/>
<proteinExistence type="predicted"/>
<sequence>MNYFSDNSPGTRFSETDWSFDTIEVLATWCPLLVGTAGSRGCVFSCTARSSADKISNEDVKIGACFR</sequence>
<dbReference type="EMBL" id="BPLR01004400">
    <property type="protein sequence ID" value="GIX94634.1"/>
    <property type="molecule type" value="Genomic_DNA"/>
</dbReference>
<evidence type="ECO:0000313" key="2">
    <source>
        <dbReference type="Proteomes" id="UP001054945"/>
    </source>
</evidence>
<reference evidence="1 2" key="1">
    <citation type="submission" date="2021-06" db="EMBL/GenBank/DDBJ databases">
        <title>Caerostris extrusa draft genome.</title>
        <authorList>
            <person name="Kono N."/>
            <person name="Arakawa K."/>
        </authorList>
    </citation>
    <scope>NUCLEOTIDE SEQUENCE [LARGE SCALE GENOMIC DNA]</scope>
</reference>
<accession>A0AAV4PFG1</accession>
<name>A0AAV4PFG1_CAEEX</name>
<evidence type="ECO:0000313" key="1">
    <source>
        <dbReference type="EMBL" id="GIX94634.1"/>
    </source>
</evidence>
<organism evidence="1 2">
    <name type="scientific">Caerostris extrusa</name>
    <name type="common">Bark spider</name>
    <name type="synonym">Caerostris bankana</name>
    <dbReference type="NCBI Taxonomy" id="172846"/>
    <lineage>
        <taxon>Eukaryota</taxon>
        <taxon>Metazoa</taxon>
        <taxon>Ecdysozoa</taxon>
        <taxon>Arthropoda</taxon>
        <taxon>Chelicerata</taxon>
        <taxon>Arachnida</taxon>
        <taxon>Araneae</taxon>
        <taxon>Araneomorphae</taxon>
        <taxon>Entelegynae</taxon>
        <taxon>Araneoidea</taxon>
        <taxon>Araneidae</taxon>
        <taxon>Caerostris</taxon>
    </lineage>
</organism>